<dbReference type="GeneID" id="17251281"/>
<sequence>MRPTLPPPTTVALAAYAGKSNTATVSHCSAIGDSATVFAAAAVTTPILSTANSATVVAATNGSATVLTTAGTDHAWGGNHYLMGGSVNGGNIRGAFPELRVDGPQSLSSNAPMLPTSSWEAIWKNLAQWVGVEDSQLEAVMPNLRNFGNDNLIPYTDMFRS</sequence>
<organism evidence="1 2">
    <name type="scientific">Emiliania huxleyi (strain CCMP1516)</name>
    <dbReference type="NCBI Taxonomy" id="280463"/>
    <lineage>
        <taxon>Eukaryota</taxon>
        <taxon>Haptista</taxon>
        <taxon>Haptophyta</taxon>
        <taxon>Prymnesiophyceae</taxon>
        <taxon>Isochrysidales</taxon>
        <taxon>Noelaerhabdaceae</taxon>
        <taxon>Emiliania</taxon>
    </lineage>
</organism>
<protein>
    <submittedName>
        <fullName evidence="1">Uncharacterized protein</fullName>
    </submittedName>
</protein>
<dbReference type="KEGG" id="ehx:EMIHUDRAFT_107349"/>
<dbReference type="PANTHER" id="PTHR43737:SF1">
    <property type="entry name" value="DUF1501 DOMAIN-CONTAINING PROTEIN"/>
    <property type="match status" value="1"/>
</dbReference>
<name>A0A0D3I1I7_EMIH1</name>
<dbReference type="EnsemblProtists" id="EOD05122">
    <property type="protein sequence ID" value="EOD05122"/>
    <property type="gene ID" value="EMIHUDRAFT_107349"/>
</dbReference>
<dbReference type="RefSeq" id="XP_005757551.1">
    <property type="nucleotide sequence ID" value="XM_005757494.1"/>
</dbReference>
<evidence type="ECO:0000313" key="2">
    <source>
        <dbReference type="Proteomes" id="UP000013827"/>
    </source>
</evidence>
<evidence type="ECO:0000313" key="1">
    <source>
        <dbReference type="EnsemblProtists" id="EOD05122"/>
    </source>
</evidence>
<accession>A0A0D3I1I7</accession>
<dbReference type="PANTHER" id="PTHR43737">
    <property type="entry name" value="BLL7424 PROTEIN"/>
    <property type="match status" value="1"/>
</dbReference>
<reference evidence="1" key="2">
    <citation type="submission" date="2024-10" db="UniProtKB">
        <authorList>
            <consortium name="EnsemblProtists"/>
        </authorList>
    </citation>
    <scope>IDENTIFICATION</scope>
</reference>
<proteinExistence type="predicted"/>
<dbReference type="HOGENOM" id="CLU_1646895_0_0_1"/>
<dbReference type="Proteomes" id="UP000013827">
    <property type="component" value="Unassembled WGS sequence"/>
</dbReference>
<dbReference type="STRING" id="2903.R1B7D3"/>
<dbReference type="PaxDb" id="2903-EOD05122"/>
<dbReference type="AlphaFoldDB" id="A0A0D3I1I7"/>
<reference evidence="2" key="1">
    <citation type="journal article" date="2013" name="Nature">
        <title>Pan genome of the phytoplankton Emiliania underpins its global distribution.</title>
        <authorList>
            <person name="Read B.A."/>
            <person name="Kegel J."/>
            <person name="Klute M.J."/>
            <person name="Kuo A."/>
            <person name="Lefebvre S.C."/>
            <person name="Maumus F."/>
            <person name="Mayer C."/>
            <person name="Miller J."/>
            <person name="Monier A."/>
            <person name="Salamov A."/>
            <person name="Young J."/>
            <person name="Aguilar M."/>
            <person name="Claverie J.M."/>
            <person name="Frickenhaus S."/>
            <person name="Gonzalez K."/>
            <person name="Herman E.K."/>
            <person name="Lin Y.C."/>
            <person name="Napier J."/>
            <person name="Ogata H."/>
            <person name="Sarno A.F."/>
            <person name="Shmutz J."/>
            <person name="Schroeder D."/>
            <person name="de Vargas C."/>
            <person name="Verret F."/>
            <person name="von Dassow P."/>
            <person name="Valentin K."/>
            <person name="Van de Peer Y."/>
            <person name="Wheeler G."/>
            <person name="Dacks J.B."/>
            <person name="Delwiche C.F."/>
            <person name="Dyhrman S.T."/>
            <person name="Glockner G."/>
            <person name="John U."/>
            <person name="Richards T."/>
            <person name="Worden A.Z."/>
            <person name="Zhang X."/>
            <person name="Grigoriev I.V."/>
            <person name="Allen A.E."/>
            <person name="Bidle K."/>
            <person name="Borodovsky M."/>
            <person name="Bowler C."/>
            <person name="Brownlee C."/>
            <person name="Cock J.M."/>
            <person name="Elias M."/>
            <person name="Gladyshev V.N."/>
            <person name="Groth M."/>
            <person name="Guda C."/>
            <person name="Hadaegh A."/>
            <person name="Iglesias-Rodriguez M.D."/>
            <person name="Jenkins J."/>
            <person name="Jones B.M."/>
            <person name="Lawson T."/>
            <person name="Leese F."/>
            <person name="Lindquist E."/>
            <person name="Lobanov A."/>
            <person name="Lomsadze A."/>
            <person name="Malik S.B."/>
            <person name="Marsh M.E."/>
            <person name="Mackinder L."/>
            <person name="Mock T."/>
            <person name="Mueller-Roeber B."/>
            <person name="Pagarete A."/>
            <person name="Parker M."/>
            <person name="Probert I."/>
            <person name="Quesneville H."/>
            <person name="Raines C."/>
            <person name="Rensing S.A."/>
            <person name="Riano-Pachon D.M."/>
            <person name="Richier S."/>
            <person name="Rokitta S."/>
            <person name="Shiraiwa Y."/>
            <person name="Soanes D.M."/>
            <person name="van der Giezen M."/>
            <person name="Wahlund T.M."/>
            <person name="Williams B."/>
            <person name="Wilson W."/>
            <person name="Wolfe G."/>
            <person name="Wurch L.L."/>
        </authorList>
    </citation>
    <scope>NUCLEOTIDE SEQUENCE</scope>
</reference>
<keyword evidence="2" id="KW-1185">Reference proteome</keyword>